<accession>A0ABD1U7D1</accession>
<dbReference type="AlphaFoldDB" id="A0ABD1U7D1"/>
<dbReference type="EMBL" id="JBFOLJ010000007">
    <property type="protein sequence ID" value="KAL2520673.1"/>
    <property type="molecule type" value="Genomic_DNA"/>
</dbReference>
<sequence>MAEVNTVRSHVLKCEVYKMLAMKVDKLCLMVVGAGDIDALRLENKALCARLAILEDDRAQAMFKVTKARTIQKMCAQAQKKAELQLKVCEEMVHAQHKELTEALA</sequence>
<gene>
    <name evidence="1" type="ORF">Fot_24596</name>
</gene>
<comment type="caution">
    <text evidence="1">The sequence shown here is derived from an EMBL/GenBank/DDBJ whole genome shotgun (WGS) entry which is preliminary data.</text>
</comment>
<evidence type="ECO:0000313" key="2">
    <source>
        <dbReference type="Proteomes" id="UP001604277"/>
    </source>
</evidence>
<protein>
    <submittedName>
        <fullName evidence="1">Uncharacterized protein</fullName>
    </submittedName>
</protein>
<name>A0ABD1U7D1_9LAMI</name>
<proteinExistence type="predicted"/>
<keyword evidence="2" id="KW-1185">Reference proteome</keyword>
<organism evidence="1 2">
    <name type="scientific">Forsythia ovata</name>
    <dbReference type="NCBI Taxonomy" id="205694"/>
    <lineage>
        <taxon>Eukaryota</taxon>
        <taxon>Viridiplantae</taxon>
        <taxon>Streptophyta</taxon>
        <taxon>Embryophyta</taxon>
        <taxon>Tracheophyta</taxon>
        <taxon>Spermatophyta</taxon>
        <taxon>Magnoliopsida</taxon>
        <taxon>eudicotyledons</taxon>
        <taxon>Gunneridae</taxon>
        <taxon>Pentapetalae</taxon>
        <taxon>asterids</taxon>
        <taxon>lamiids</taxon>
        <taxon>Lamiales</taxon>
        <taxon>Oleaceae</taxon>
        <taxon>Forsythieae</taxon>
        <taxon>Forsythia</taxon>
    </lineage>
</organism>
<dbReference type="Proteomes" id="UP001604277">
    <property type="component" value="Unassembled WGS sequence"/>
</dbReference>
<evidence type="ECO:0000313" key="1">
    <source>
        <dbReference type="EMBL" id="KAL2520673.1"/>
    </source>
</evidence>
<reference evidence="2" key="1">
    <citation type="submission" date="2024-07" db="EMBL/GenBank/DDBJ databases">
        <title>Two chromosome-level genome assemblies of Korean endemic species Abeliophyllum distichum and Forsythia ovata (Oleaceae).</title>
        <authorList>
            <person name="Jang H."/>
        </authorList>
    </citation>
    <scope>NUCLEOTIDE SEQUENCE [LARGE SCALE GENOMIC DNA]</scope>
</reference>